<protein>
    <recommendedName>
        <fullName evidence="1">non-specific serine/threonine protein kinase</fullName>
        <ecNumber evidence="1">2.7.11.1</ecNumber>
    </recommendedName>
</protein>
<dbReference type="SMART" id="SM00219">
    <property type="entry name" value="TyrKc"/>
    <property type="match status" value="1"/>
</dbReference>
<dbReference type="AlphaFoldDB" id="A0A9D4ZM34"/>
<sequence>MPPSRQDAFSLRCSSCPARKLALGLAVVAVAGFIVLWVFLVLCITKRARARSIVRANSRAHSSLFRYCYAELHLDRQKQRLDSSSVYSTGNLPDGSVVVIKELTDEGLIKEPVFISEIEGISKINHRNLLHLRGFCYDDGHALLLYDHMTFCLDRVLFDSHGDTNTLNGHTSTGLANGRNSRSTLRDFGPNMPLNGTARLKILEGVCAALVHLHEHCVLHRDVRAANVLLTEDLEPRLGGCGLARLNACKSGVPLPPYVAPELAYTGKVTEKADVFSFGVLVLEVVSGRHTIDGQFQLIEWVWMLYQNNKLMDAVDPACTHDSDDIGTAMPGVRLVGIILKDAAELVALWSSLYKPSLSSPMNEFRYWIQTCLELLFFLEIDALLRPSGKLKGWNRRGRIQVVIYLEKQLALGSFLSEKEKEITLTTLELRF</sequence>
<comment type="catalytic activity">
    <reaction evidence="8">
        <text>L-seryl-[protein] + ATP = O-phospho-L-seryl-[protein] + ADP + H(+)</text>
        <dbReference type="Rhea" id="RHEA:17989"/>
        <dbReference type="Rhea" id="RHEA-COMP:9863"/>
        <dbReference type="Rhea" id="RHEA-COMP:11604"/>
        <dbReference type="ChEBI" id="CHEBI:15378"/>
        <dbReference type="ChEBI" id="CHEBI:29999"/>
        <dbReference type="ChEBI" id="CHEBI:30616"/>
        <dbReference type="ChEBI" id="CHEBI:83421"/>
        <dbReference type="ChEBI" id="CHEBI:456216"/>
        <dbReference type="EC" id="2.7.11.1"/>
    </reaction>
</comment>
<evidence type="ECO:0000256" key="9">
    <source>
        <dbReference type="SAM" id="Phobius"/>
    </source>
</evidence>
<dbReference type="InterPro" id="IPR020635">
    <property type="entry name" value="Tyr_kinase_cat_dom"/>
</dbReference>
<evidence type="ECO:0000256" key="4">
    <source>
        <dbReference type="ARBA" id="ARBA00022741"/>
    </source>
</evidence>
<dbReference type="InterPro" id="IPR051824">
    <property type="entry name" value="LRR_Rcpt-Like_S/T_Kinase"/>
</dbReference>
<dbReference type="InterPro" id="IPR008266">
    <property type="entry name" value="Tyr_kinase_AS"/>
</dbReference>
<comment type="caution">
    <text evidence="11">The sequence shown here is derived from an EMBL/GenBank/DDBJ whole genome shotgun (WGS) entry which is preliminary data.</text>
</comment>
<evidence type="ECO:0000256" key="2">
    <source>
        <dbReference type="ARBA" id="ARBA00022527"/>
    </source>
</evidence>
<keyword evidence="3" id="KW-0808">Transferase</keyword>
<keyword evidence="9" id="KW-1133">Transmembrane helix</keyword>
<dbReference type="SUPFAM" id="SSF56112">
    <property type="entry name" value="Protein kinase-like (PK-like)"/>
    <property type="match status" value="1"/>
</dbReference>
<dbReference type="Proteomes" id="UP000886520">
    <property type="component" value="Chromosome 4"/>
</dbReference>
<keyword evidence="2" id="KW-0723">Serine/threonine-protein kinase</keyword>
<dbReference type="GO" id="GO:0004713">
    <property type="term" value="F:protein tyrosine kinase activity"/>
    <property type="evidence" value="ECO:0007669"/>
    <property type="project" value="InterPro"/>
</dbReference>
<reference evidence="11" key="1">
    <citation type="submission" date="2021-01" db="EMBL/GenBank/DDBJ databases">
        <title>Adiantum capillus-veneris genome.</title>
        <authorList>
            <person name="Fang Y."/>
            <person name="Liao Q."/>
        </authorList>
    </citation>
    <scope>NUCLEOTIDE SEQUENCE</scope>
    <source>
        <strain evidence="11">H3</strain>
        <tissue evidence="11">Leaf</tissue>
    </source>
</reference>
<evidence type="ECO:0000313" key="11">
    <source>
        <dbReference type="EMBL" id="KAI5080484.1"/>
    </source>
</evidence>
<accession>A0A9D4ZM34</accession>
<gene>
    <name evidence="11" type="ORF">GOP47_0003667</name>
</gene>
<dbReference type="PANTHER" id="PTHR48006">
    <property type="entry name" value="LEUCINE-RICH REPEAT-CONTAINING PROTEIN DDB_G0281931-RELATED"/>
    <property type="match status" value="1"/>
</dbReference>
<dbReference type="OrthoDB" id="1928550at2759"/>
<organism evidence="11 12">
    <name type="scientific">Adiantum capillus-veneris</name>
    <name type="common">Maidenhair fern</name>
    <dbReference type="NCBI Taxonomy" id="13818"/>
    <lineage>
        <taxon>Eukaryota</taxon>
        <taxon>Viridiplantae</taxon>
        <taxon>Streptophyta</taxon>
        <taxon>Embryophyta</taxon>
        <taxon>Tracheophyta</taxon>
        <taxon>Polypodiopsida</taxon>
        <taxon>Polypodiidae</taxon>
        <taxon>Polypodiales</taxon>
        <taxon>Pteridineae</taxon>
        <taxon>Pteridaceae</taxon>
        <taxon>Vittarioideae</taxon>
        <taxon>Adiantum</taxon>
    </lineage>
</organism>
<dbReference type="Gene3D" id="3.30.200.20">
    <property type="entry name" value="Phosphorylase Kinase, domain 1"/>
    <property type="match status" value="1"/>
</dbReference>
<evidence type="ECO:0000256" key="5">
    <source>
        <dbReference type="ARBA" id="ARBA00022777"/>
    </source>
</evidence>
<evidence type="ECO:0000259" key="10">
    <source>
        <dbReference type="PROSITE" id="PS50011"/>
    </source>
</evidence>
<evidence type="ECO:0000256" key="8">
    <source>
        <dbReference type="ARBA" id="ARBA00048679"/>
    </source>
</evidence>
<evidence type="ECO:0000256" key="3">
    <source>
        <dbReference type="ARBA" id="ARBA00022679"/>
    </source>
</evidence>
<dbReference type="Pfam" id="PF07714">
    <property type="entry name" value="PK_Tyr_Ser-Thr"/>
    <property type="match status" value="1"/>
</dbReference>
<keyword evidence="5" id="KW-0418">Kinase</keyword>
<name>A0A9D4ZM34_ADICA</name>
<dbReference type="GO" id="GO:0005524">
    <property type="term" value="F:ATP binding"/>
    <property type="evidence" value="ECO:0007669"/>
    <property type="project" value="UniProtKB-KW"/>
</dbReference>
<evidence type="ECO:0000256" key="7">
    <source>
        <dbReference type="ARBA" id="ARBA00047899"/>
    </source>
</evidence>
<keyword evidence="6" id="KW-0067">ATP-binding</keyword>
<evidence type="ECO:0000256" key="1">
    <source>
        <dbReference type="ARBA" id="ARBA00012513"/>
    </source>
</evidence>
<keyword evidence="9" id="KW-0812">Transmembrane</keyword>
<dbReference type="PROSITE" id="PS50011">
    <property type="entry name" value="PROTEIN_KINASE_DOM"/>
    <property type="match status" value="1"/>
</dbReference>
<feature type="transmembrane region" description="Helical" evidence="9">
    <location>
        <begin position="21"/>
        <end position="42"/>
    </location>
</feature>
<keyword evidence="4" id="KW-0547">Nucleotide-binding</keyword>
<dbReference type="Gene3D" id="1.10.510.10">
    <property type="entry name" value="Transferase(Phosphotransferase) domain 1"/>
    <property type="match status" value="1"/>
</dbReference>
<evidence type="ECO:0000313" key="12">
    <source>
        <dbReference type="Proteomes" id="UP000886520"/>
    </source>
</evidence>
<dbReference type="PANTHER" id="PTHR48006:SF102">
    <property type="entry name" value="LEUCINE-RICH REPEAT-CONTAINING PROTEIN DDB_G0281931-RELATED"/>
    <property type="match status" value="1"/>
</dbReference>
<comment type="catalytic activity">
    <reaction evidence="7">
        <text>L-threonyl-[protein] + ATP = O-phospho-L-threonyl-[protein] + ADP + H(+)</text>
        <dbReference type="Rhea" id="RHEA:46608"/>
        <dbReference type="Rhea" id="RHEA-COMP:11060"/>
        <dbReference type="Rhea" id="RHEA-COMP:11605"/>
        <dbReference type="ChEBI" id="CHEBI:15378"/>
        <dbReference type="ChEBI" id="CHEBI:30013"/>
        <dbReference type="ChEBI" id="CHEBI:30616"/>
        <dbReference type="ChEBI" id="CHEBI:61977"/>
        <dbReference type="ChEBI" id="CHEBI:456216"/>
        <dbReference type="EC" id="2.7.11.1"/>
    </reaction>
</comment>
<feature type="domain" description="Protein kinase" evidence="10">
    <location>
        <begin position="72"/>
        <end position="369"/>
    </location>
</feature>
<keyword evidence="12" id="KW-1185">Reference proteome</keyword>
<dbReference type="GO" id="GO:0004674">
    <property type="term" value="F:protein serine/threonine kinase activity"/>
    <property type="evidence" value="ECO:0007669"/>
    <property type="project" value="UniProtKB-KW"/>
</dbReference>
<evidence type="ECO:0000256" key="6">
    <source>
        <dbReference type="ARBA" id="ARBA00022840"/>
    </source>
</evidence>
<dbReference type="EMBL" id="JABFUD020000004">
    <property type="protein sequence ID" value="KAI5080484.1"/>
    <property type="molecule type" value="Genomic_DNA"/>
</dbReference>
<proteinExistence type="predicted"/>
<keyword evidence="9" id="KW-0472">Membrane</keyword>
<dbReference type="InterPro" id="IPR001245">
    <property type="entry name" value="Ser-Thr/Tyr_kinase_cat_dom"/>
</dbReference>
<dbReference type="InterPro" id="IPR011009">
    <property type="entry name" value="Kinase-like_dom_sf"/>
</dbReference>
<dbReference type="PROSITE" id="PS00109">
    <property type="entry name" value="PROTEIN_KINASE_TYR"/>
    <property type="match status" value="1"/>
</dbReference>
<dbReference type="EC" id="2.7.11.1" evidence="1"/>
<dbReference type="InterPro" id="IPR000719">
    <property type="entry name" value="Prot_kinase_dom"/>
</dbReference>